<reference evidence="8 9" key="1">
    <citation type="submission" date="2015-02" db="EMBL/GenBank/DDBJ databases">
        <title>Draft genome sequence of Pseudomonas stutzeri NT0128 isolated from wheat (Triticum turgidum) rhizosphere.</title>
        <authorList>
            <person name="Tovi N."/>
            <person name="Frenk S."/>
            <person name="Hadar Y."/>
            <person name="Minz D."/>
        </authorList>
    </citation>
    <scope>NUCLEOTIDE SEQUENCE [LARGE SCALE GENOMIC DNA]</scope>
    <source>
        <strain evidence="8 9">NT0128</strain>
    </source>
</reference>
<evidence type="ECO:0000259" key="7">
    <source>
        <dbReference type="Pfam" id="PF17836"/>
    </source>
</evidence>
<evidence type="ECO:0000256" key="3">
    <source>
        <dbReference type="ARBA" id="ARBA00022737"/>
    </source>
</evidence>
<dbReference type="Proteomes" id="UP000032487">
    <property type="component" value="Unassembled WGS sequence"/>
</dbReference>
<feature type="site" description="Increases basicity of active site His" evidence="5">
    <location>
        <position position="148"/>
    </location>
</feature>
<feature type="active site" description="Proton acceptor" evidence="5">
    <location>
        <position position="147"/>
    </location>
</feature>
<dbReference type="InterPro" id="IPR011004">
    <property type="entry name" value="Trimer_LpxA-like_sf"/>
</dbReference>
<dbReference type="Gene3D" id="2.160.10.10">
    <property type="entry name" value="Hexapeptide repeat proteins"/>
    <property type="match status" value="1"/>
</dbReference>
<evidence type="ECO:0000256" key="4">
    <source>
        <dbReference type="ARBA" id="ARBA00023315"/>
    </source>
</evidence>
<dbReference type="NCBIfam" id="TIGR03570">
    <property type="entry name" value="NeuD_NnaD"/>
    <property type="match status" value="1"/>
</dbReference>
<dbReference type="Pfam" id="PF17836">
    <property type="entry name" value="PglD_N"/>
    <property type="match status" value="1"/>
</dbReference>
<dbReference type="GO" id="GO:0016746">
    <property type="term" value="F:acyltransferase activity"/>
    <property type="evidence" value="ECO:0007669"/>
    <property type="project" value="UniProtKB-KW"/>
</dbReference>
<dbReference type="InterPro" id="IPR041561">
    <property type="entry name" value="PglD_N"/>
</dbReference>
<evidence type="ECO:0000256" key="5">
    <source>
        <dbReference type="PIRSR" id="PIRSR620019-1"/>
    </source>
</evidence>
<feature type="binding site" evidence="6">
    <location>
        <position position="156"/>
    </location>
    <ligand>
        <name>acetyl-CoA</name>
        <dbReference type="ChEBI" id="CHEBI:57288"/>
    </ligand>
</feature>
<comment type="similarity">
    <text evidence="1">Belongs to the transferase hexapeptide repeat family.</text>
</comment>
<evidence type="ECO:0000313" key="9">
    <source>
        <dbReference type="Proteomes" id="UP000032487"/>
    </source>
</evidence>
<dbReference type="CDD" id="cd03360">
    <property type="entry name" value="LbH_AT_putative"/>
    <property type="match status" value="1"/>
</dbReference>
<sequence>MKAIIDSSLPLVILGAGGHAKVLLSLAQASGLNVFGVCDPELAQQGSDQWRGVRVLGGDEALDAMDPASVGLINGIGQLVGSTGRRKIFERFKAKGFRFPALVHPAAWVDASASLEEGVQVMAGAVIQADAKIGSNSIINTGASLDHDCYLGEHVHVAPGATLCGNVRVKDHAFIASGATVIQGITVGEESVVGAGAVLVRDLAARLTLIGPAARNKAALGE</sequence>
<feature type="binding site" evidence="6">
    <location>
        <position position="77"/>
    </location>
    <ligand>
        <name>substrate</name>
    </ligand>
</feature>
<dbReference type="InterPro" id="IPR018357">
    <property type="entry name" value="Hexapep_transf_CS"/>
</dbReference>
<evidence type="ECO:0000256" key="1">
    <source>
        <dbReference type="ARBA" id="ARBA00007274"/>
    </source>
</evidence>
<dbReference type="PANTHER" id="PTHR43300:SF7">
    <property type="entry name" value="UDP-N-ACETYLBACILLOSAMINE N-ACETYLTRANSFERASE"/>
    <property type="match status" value="1"/>
</dbReference>
<dbReference type="Gene3D" id="3.40.50.20">
    <property type="match status" value="1"/>
</dbReference>
<dbReference type="AlphaFoldDB" id="A0A0D9ADQ3"/>
<comment type="caution">
    <text evidence="8">The sequence shown here is derived from an EMBL/GenBank/DDBJ whole genome shotgun (WGS) entry which is preliminary data.</text>
</comment>
<dbReference type="SUPFAM" id="SSF51161">
    <property type="entry name" value="Trimeric LpxA-like enzymes"/>
    <property type="match status" value="1"/>
</dbReference>
<dbReference type="InterPro" id="IPR050179">
    <property type="entry name" value="Trans_hexapeptide_repeat"/>
</dbReference>
<name>A0A0D9ADQ3_STUST</name>
<proteinExistence type="inferred from homology"/>
<gene>
    <name evidence="8" type="ORF">UF78_22345</name>
</gene>
<dbReference type="PANTHER" id="PTHR43300">
    <property type="entry name" value="ACETYLTRANSFERASE"/>
    <property type="match status" value="1"/>
</dbReference>
<dbReference type="RefSeq" id="WP_045164442.1">
    <property type="nucleotide sequence ID" value="NZ_JYHV01000039.1"/>
</dbReference>
<evidence type="ECO:0000256" key="6">
    <source>
        <dbReference type="PIRSR" id="PIRSR620019-2"/>
    </source>
</evidence>
<accession>A0A0D9ADQ3</accession>
<keyword evidence="4" id="KW-0012">Acyltransferase</keyword>
<protein>
    <submittedName>
        <fullName evidence="8">Acetyltransferase</fullName>
    </submittedName>
</protein>
<evidence type="ECO:0000256" key="2">
    <source>
        <dbReference type="ARBA" id="ARBA00022679"/>
    </source>
</evidence>
<organism evidence="8 9">
    <name type="scientific">Stutzerimonas stutzeri</name>
    <name type="common">Pseudomonas stutzeri</name>
    <dbReference type="NCBI Taxonomy" id="316"/>
    <lineage>
        <taxon>Bacteria</taxon>
        <taxon>Pseudomonadati</taxon>
        <taxon>Pseudomonadota</taxon>
        <taxon>Gammaproteobacteria</taxon>
        <taxon>Pseudomonadales</taxon>
        <taxon>Pseudomonadaceae</taxon>
        <taxon>Stutzerimonas</taxon>
    </lineage>
</organism>
<dbReference type="PROSITE" id="PS00101">
    <property type="entry name" value="HEXAPEP_TRANSFERASES"/>
    <property type="match status" value="1"/>
</dbReference>
<feature type="domain" description="PglD N-terminal" evidence="7">
    <location>
        <begin position="11"/>
        <end position="91"/>
    </location>
</feature>
<dbReference type="Pfam" id="PF00132">
    <property type="entry name" value="Hexapep"/>
    <property type="match status" value="1"/>
</dbReference>
<dbReference type="InterPro" id="IPR020019">
    <property type="entry name" value="AcTrfase_PglD-like"/>
</dbReference>
<dbReference type="InterPro" id="IPR001451">
    <property type="entry name" value="Hexapep"/>
</dbReference>
<evidence type="ECO:0000313" key="8">
    <source>
        <dbReference type="EMBL" id="KJH79125.1"/>
    </source>
</evidence>
<keyword evidence="3" id="KW-0677">Repeat</keyword>
<dbReference type="EMBL" id="JYHV01000039">
    <property type="protein sequence ID" value="KJH79125.1"/>
    <property type="molecule type" value="Genomic_DNA"/>
</dbReference>
<dbReference type="PATRIC" id="fig|316.101.peg.4497"/>
<keyword evidence="2 8" id="KW-0808">Transferase</keyword>
<dbReference type="OrthoDB" id="9794407at2"/>